<dbReference type="PANTHER" id="PTHR45588:SF1">
    <property type="entry name" value="WW DOMAIN-CONTAINING PROTEIN"/>
    <property type="match status" value="1"/>
</dbReference>
<protein>
    <recommendedName>
        <fullName evidence="3">Tetratricopeptide repeat protein</fullName>
    </recommendedName>
</protein>
<reference evidence="2" key="1">
    <citation type="submission" date="2020-08" db="EMBL/GenBank/DDBJ databases">
        <title>Lacibacter sp. S13-6-6 genome sequencing.</title>
        <authorList>
            <person name="Jin L."/>
        </authorList>
    </citation>
    <scope>NUCLEOTIDE SEQUENCE [LARGE SCALE GENOMIC DNA]</scope>
    <source>
        <strain evidence="2">S13-6-6</strain>
    </source>
</reference>
<organism evidence="1 2">
    <name type="scientific">Lacibacter sediminis</name>
    <dbReference type="NCBI Taxonomy" id="2760713"/>
    <lineage>
        <taxon>Bacteria</taxon>
        <taxon>Pseudomonadati</taxon>
        <taxon>Bacteroidota</taxon>
        <taxon>Chitinophagia</taxon>
        <taxon>Chitinophagales</taxon>
        <taxon>Chitinophagaceae</taxon>
        <taxon>Lacibacter</taxon>
    </lineage>
</organism>
<dbReference type="RefSeq" id="WP_182803519.1">
    <property type="nucleotide sequence ID" value="NZ_CP060007.1"/>
</dbReference>
<dbReference type="AlphaFoldDB" id="A0A7G5XHG5"/>
<dbReference type="Proteomes" id="UP000515344">
    <property type="component" value="Chromosome"/>
</dbReference>
<name>A0A7G5XHG5_9BACT</name>
<keyword evidence="2" id="KW-1185">Reference proteome</keyword>
<dbReference type="EMBL" id="CP060007">
    <property type="protein sequence ID" value="QNA44918.1"/>
    <property type="molecule type" value="Genomic_DNA"/>
</dbReference>
<dbReference type="Gene3D" id="1.25.40.10">
    <property type="entry name" value="Tetratricopeptide repeat domain"/>
    <property type="match status" value="2"/>
</dbReference>
<accession>A0A7G5XHG5</accession>
<dbReference type="SUPFAM" id="SSF48452">
    <property type="entry name" value="TPR-like"/>
    <property type="match status" value="1"/>
</dbReference>
<evidence type="ECO:0000313" key="2">
    <source>
        <dbReference type="Proteomes" id="UP000515344"/>
    </source>
</evidence>
<dbReference type="Pfam" id="PF13432">
    <property type="entry name" value="TPR_16"/>
    <property type="match status" value="1"/>
</dbReference>
<evidence type="ECO:0008006" key="3">
    <source>
        <dbReference type="Google" id="ProtNLM"/>
    </source>
</evidence>
<proteinExistence type="predicted"/>
<gene>
    <name evidence="1" type="ORF">H4075_01580</name>
</gene>
<dbReference type="InterPro" id="IPR011990">
    <property type="entry name" value="TPR-like_helical_dom_sf"/>
</dbReference>
<dbReference type="PANTHER" id="PTHR45588">
    <property type="entry name" value="TPR DOMAIN-CONTAINING PROTEIN"/>
    <property type="match status" value="1"/>
</dbReference>
<evidence type="ECO:0000313" key="1">
    <source>
        <dbReference type="EMBL" id="QNA44918.1"/>
    </source>
</evidence>
<sequence>MNKLFQGLTRAVFYLFLLQLTACKGTSTAPSKEEISEIDLKRGNVVLCGPADEQFGTVEFITSCSPKTKKDFDLAIALLHSFEYDEAEKVFAKVIEEEPTCAMAYWGVAMSNYHQVWPSPPTEAELKKGTKAILIAQALKNKSKKETDYIDAMALFYKDWNTIDHRSRTLFFEKEMEKLYTSYPADKEVAAFYALSLVGAADPADKTYTKQRKAGTILTALYPNEPNHPGIVHYIIHTYDYPELASLALPAARKYASIAPSSAHAQHMPSHIFTRLGLWAECIQSNLISTSSAKCYAETAGIKGHWDEELHGMDYLVYAYLQRGENNLAKQQCEYLKTITEVYPVNFKDAYAFAAIPSRYYLENKLWKEAAGMEMHPIDFPWQKFPWQKAITHFTRLMGAVHINKLDAAKTELKNLDSMRQLLIAEKDMYKANQVLIQLKTGEAWILFKEGKTNEALVQITAAVELEDKTGKSPVTPGEIIPARESMADMLLQMNKPKEAMAAYEANLKTHPNRFNALYGAGLASELSGDKEKANHYYSLLITTSNSPNSNRPEIEKAKSFLKNDVIAMRK</sequence>
<dbReference type="KEGG" id="lacs:H4075_01580"/>